<name>A0AAV3X2K1_9CYAN</name>
<organism evidence="1 2">
    <name type="scientific">Microseira wollei NIES-4236</name>
    <dbReference type="NCBI Taxonomy" id="2530354"/>
    <lineage>
        <taxon>Bacteria</taxon>
        <taxon>Bacillati</taxon>
        <taxon>Cyanobacteriota</taxon>
        <taxon>Cyanophyceae</taxon>
        <taxon>Oscillatoriophycideae</taxon>
        <taxon>Aerosakkonematales</taxon>
        <taxon>Aerosakkonemataceae</taxon>
        <taxon>Microseira</taxon>
    </lineage>
</organism>
<gene>
    <name evidence="1" type="ORF">MiSe_10070</name>
</gene>
<proteinExistence type="predicted"/>
<dbReference type="AlphaFoldDB" id="A0AAV3X2K1"/>
<reference evidence="1" key="1">
    <citation type="submission" date="2019-10" db="EMBL/GenBank/DDBJ databases">
        <title>Draft genome sequece of Microseira wollei NIES-4236.</title>
        <authorList>
            <person name="Yamaguchi H."/>
            <person name="Suzuki S."/>
            <person name="Kawachi M."/>
        </authorList>
    </citation>
    <scope>NUCLEOTIDE SEQUENCE</scope>
    <source>
        <strain evidence="1">NIES-4236</strain>
    </source>
</reference>
<keyword evidence="2" id="KW-1185">Reference proteome</keyword>
<protein>
    <recommendedName>
        <fullName evidence="3">Transposase</fullName>
    </recommendedName>
</protein>
<dbReference type="Proteomes" id="UP001050975">
    <property type="component" value="Unassembled WGS sequence"/>
</dbReference>
<accession>A0AAV3X2K1</accession>
<sequence length="70" mass="7688">MVELPPGAVILFSLIRSLPAKAKELRVIATNLQLTPKPAPTFRRCGFKSRSATTIADLRLKISDVIKSKI</sequence>
<evidence type="ECO:0000313" key="2">
    <source>
        <dbReference type="Proteomes" id="UP001050975"/>
    </source>
</evidence>
<comment type="caution">
    <text evidence="1">The sequence shown here is derived from an EMBL/GenBank/DDBJ whole genome shotgun (WGS) entry which is preliminary data.</text>
</comment>
<dbReference type="EMBL" id="BLAY01000010">
    <property type="protein sequence ID" value="GET36259.1"/>
    <property type="molecule type" value="Genomic_DNA"/>
</dbReference>
<evidence type="ECO:0000313" key="1">
    <source>
        <dbReference type="EMBL" id="GET36259.1"/>
    </source>
</evidence>
<evidence type="ECO:0008006" key="3">
    <source>
        <dbReference type="Google" id="ProtNLM"/>
    </source>
</evidence>